<dbReference type="PROSITE" id="PS51257">
    <property type="entry name" value="PROKAR_LIPOPROTEIN"/>
    <property type="match status" value="1"/>
</dbReference>
<accession>A0A3S1D9C5</accession>
<dbReference type="RefSeq" id="WP_127199171.1">
    <property type="nucleotide sequence ID" value="NZ_RZNX01000003.1"/>
</dbReference>
<feature type="chain" id="PRO_5038634811" evidence="2">
    <location>
        <begin position="25"/>
        <end position="273"/>
    </location>
</feature>
<dbReference type="SMART" id="SM00062">
    <property type="entry name" value="PBPb"/>
    <property type="match status" value="1"/>
</dbReference>
<evidence type="ECO:0000256" key="1">
    <source>
        <dbReference type="ARBA" id="ARBA00022729"/>
    </source>
</evidence>
<evidence type="ECO:0000256" key="2">
    <source>
        <dbReference type="SAM" id="SignalP"/>
    </source>
</evidence>
<proteinExistence type="predicted"/>
<keyword evidence="5" id="KW-1185">Reference proteome</keyword>
<name>A0A3S1D9C5_9BACL</name>
<reference evidence="4 5" key="1">
    <citation type="submission" date="2018-12" db="EMBL/GenBank/DDBJ databases">
        <authorList>
            <person name="Sun L."/>
            <person name="Chen Z."/>
        </authorList>
    </citation>
    <scope>NUCLEOTIDE SEQUENCE [LARGE SCALE GENOMIC DNA]</scope>
    <source>
        <strain evidence="4 5">3-5-3</strain>
    </source>
</reference>
<keyword evidence="1 2" id="KW-0732">Signal</keyword>
<evidence type="ECO:0000259" key="3">
    <source>
        <dbReference type="SMART" id="SM00062"/>
    </source>
</evidence>
<dbReference type="PANTHER" id="PTHR35936">
    <property type="entry name" value="MEMBRANE-BOUND LYTIC MUREIN TRANSGLYCOSYLASE F"/>
    <property type="match status" value="1"/>
</dbReference>
<dbReference type="InterPro" id="IPR001638">
    <property type="entry name" value="Solute-binding_3/MltF_N"/>
</dbReference>
<dbReference type="OrthoDB" id="8613538at2"/>
<dbReference type="PANTHER" id="PTHR35936:SF18">
    <property type="entry name" value="L-CYSTINE-BINDING PROTEIN TCYJ"/>
    <property type="match status" value="1"/>
</dbReference>
<dbReference type="Gene3D" id="3.40.190.10">
    <property type="entry name" value="Periplasmic binding protein-like II"/>
    <property type="match status" value="2"/>
</dbReference>
<protein>
    <submittedName>
        <fullName evidence="4">Transporter substrate-binding domain-containing protein</fullName>
    </submittedName>
</protein>
<evidence type="ECO:0000313" key="5">
    <source>
        <dbReference type="Proteomes" id="UP000272464"/>
    </source>
</evidence>
<dbReference type="SUPFAM" id="SSF53850">
    <property type="entry name" value="Periplasmic binding protein-like II"/>
    <property type="match status" value="1"/>
</dbReference>
<dbReference type="Proteomes" id="UP000272464">
    <property type="component" value="Unassembled WGS sequence"/>
</dbReference>
<evidence type="ECO:0000313" key="4">
    <source>
        <dbReference type="EMBL" id="RUT31791.1"/>
    </source>
</evidence>
<gene>
    <name evidence="4" type="ORF">EJP77_10415</name>
</gene>
<dbReference type="AlphaFoldDB" id="A0A3S1D9C5"/>
<organism evidence="4 5">
    <name type="scientific">Paenibacillus zeisoli</name>
    <dbReference type="NCBI Taxonomy" id="2496267"/>
    <lineage>
        <taxon>Bacteria</taxon>
        <taxon>Bacillati</taxon>
        <taxon>Bacillota</taxon>
        <taxon>Bacilli</taxon>
        <taxon>Bacillales</taxon>
        <taxon>Paenibacillaceae</taxon>
        <taxon>Paenibacillus</taxon>
    </lineage>
</organism>
<feature type="signal peptide" evidence="2">
    <location>
        <begin position="1"/>
        <end position="24"/>
    </location>
</feature>
<feature type="domain" description="Solute-binding protein family 3/N-terminal" evidence="3">
    <location>
        <begin position="43"/>
        <end position="268"/>
    </location>
</feature>
<comment type="caution">
    <text evidence="4">The sequence shown here is derived from an EMBL/GenBank/DDBJ whole genome shotgun (WGS) entry which is preliminary data.</text>
</comment>
<sequence length="273" mass="30181">MKKKLALLTALGLLVAVIAGCGTAKEDTTSGTAKAASGTAVKKIIVGTGTQFPNVCFIDENGKLTGYDVELVKELDKRLPDYEFEFQTMDFSSLLLSLDTKKIDFVAHQMEKNPEREAKYLFNKEPYSIFLNKVVVPKTNTDINSIDDLKGKKVITSATSNEAYILQEYNKKNKDAINIVYSNSPSNDRTNQILTGRVDATISTDFALKFMPNGDKLKTVGDALTQSDVLFVLRKDEQDLADKLDEAIKEVKADGTLSKLSVKWLGQDFTKSK</sequence>
<dbReference type="Pfam" id="PF00497">
    <property type="entry name" value="SBP_bac_3"/>
    <property type="match status" value="1"/>
</dbReference>
<dbReference type="EMBL" id="RZNX01000003">
    <property type="protein sequence ID" value="RUT31791.1"/>
    <property type="molecule type" value="Genomic_DNA"/>
</dbReference>